<protein>
    <recommendedName>
        <fullName evidence="4">Phosphoribosylglycinamide formyltransferase</fullName>
        <ecNumber evidence="4">2.1.2.2</ecNumber>
    </recommendedName>
    <alternativeName>
        <fullName evidence="4">5'-phosphoribosylglycinamide transformylase</fullName>
    </alternativeName>
    <alternativeName>
        <fullName evidence="4">GAR transformylase</fullName>
        <shortName evidence="4">GART</shortName>
    </alternativeName>
</protein>
<sequence length="216" mass="24033">MSKSRLVVLISGSGSNLQAIIDHIDAGEINASILSVISNKADAYGLERAKVAGIATAVVDHTHYENRELFDQALAEIIDQVSPDIIVLAGFMRILTKDFVMRFAGKLINIHPSLLPLYRGLHTHKRALQDKASEHGASVHFVTPELDSGAVITQGIVSVNHKDTEETLAMRVHQIEHIIYPQAVKLLTENQVELRTDHIYINNQLLQQPKLYHLKK</sequence>
<feature type="site" description="Raises pKa of active site His" evidence="4">
    <location>
        <position position="147"/>
    </location>
</feature>
<dbReference type="InterPro" id="IPR002376">
    <property type="entry name" value="Formyl_transf_N"/>
</dbReference>
<dbReference type="PANTHER" id="PTHR43369:SF2">
    <property type="entry name" value="PHOSPHORIBOSYLGLYCINAMIDE FORMYLTRANSFERASE"/>
    <property type="match status" value="1"/>
</dbReference>
<feature type="binding site" evidence="4">
    <location>
        <position position="109"/>
    </location>
    <ligand>
        <name>(6R)-10-formyltetrahydrofolate</name>
        <dbReference type="ChEBI" id="CHEBI:195366"/>
    </ligand>
</feature>
<dbReference type="PANTHER" id="PTHR43369">
    <property type="entry name" value="PHOSPHORIBOSYLGLYCINAMIDE FORMYLTRANSFERASE"/>
    <property type="match status" value="1"/>
</dbReference>
<dbReference type="CDD" id="cd08645">
    <property type="entry name" value="FMT_core_GART"/>
    <property type="match status" value="1"/>
</dbReference>
<reference evidence="6" key="1">
    <citation type="journal article" date="2020" name="mSystems">
        <title>Genome- and Community-Level Interaction Insights into Carbon Utilization and Element Cycling Functions of Hydrothermarchaeota in Hydrothermal Sediment.</title>
        <authorList>
            <person name="Zhou Z."/>
            <person name="Liu Y."/>
            <person name="Xu W."/>
            <person name="Pan J."/>
            <person name="Luo Z.H."/>
            <person name="Li M."/>
        </authorList>
    </citation>
    <scope>NUCLEOTIDE SEQUENCE [LARGE SCALE GENOMIC DNA]</scope>
    <source>
        <strain evidence="6">HyVt-493</strain>
    </source>
</reference>
<dbReference type="SUPFAM" id="SSF53328">
    <property type="entry name" value="Formyltransferase"/>
    <property type="match status" value="1"/>
</dbReference>
<dbReference type="NCBIfam" id="TIGR00639">
    <property type="entry name" value="PurN"/>
    <property type="match status" value="1"/>
</dbReference>
<comment type="similarity">
    <text evidence="4">Belongs to the GART family.</text>
</comment>
<feature type="domain" description="Formyl transferase N-terminal" evidence="5">
    <location>
        <begin position="5"/>
        <end position="184"/>
    </location>
</feature>
<accession>A0A7V2WUJ0</accession>
<comment type="catalytic activity">
    <reaction evidence="4">
        <text>N(1)-(5-phospho-beta-D-ribosyl)glycinamide + (6R)-10-formyltetrahydrofolate = N(2)-formyl-N(1)-(5-phospho-beta-D-ribosyl)glycinamide + (6S)-5,6,7,8-tetrahydrofolate + H(+)</text>
        <dbReference type="Rhea" id="RHEA:15053"/>
        <dbReference type="ChEBI" id="CHEBI:15378"/>
        <dbReference type="ChEBI" id="CHEBI:57453"/>
        <dbReference type="ChEBI" id="CHEBI:143788"/>
        <dbReference type="ChEBI" id="CHEBI:147286"/>
        <dbReference type="ChEBI" id="CHEBI:195366"/>
        <dbReference type="EC" id="2.1.2.2"/>
    </reaction>
</comment>
<evidence type="ECO:0000313" key="6">
    <source>
        <dbReference type="EMBL" id="HFC91834.1"/>
    </source>
</evidence>
<feature type="binding site" evidence="4">
    <location>
        <begin position="92"/>
        <end position="95"/>
    </location>
    <ligand>
        <name>(6R)-10-formyltetrahydrofolate</name>
        <dbReference type="ChEBI" id="CHEBI:195366"/>
    </ligand>
</feature>
<organism evidence="6">
    <name type="scientific">Leucothrix mucor</name>
    <dbReference type="NCBI Taxonomy" id="45248"/>
    <lineage>
        <taxon>Bacteria</taxon>
        <taxon>Pseudomonadati</taxon>
        <taxon>Pseudomonadota</taxon>
        <taxon>Gammaproteobacteria</taxon>
        <taxon>Thiotrichales</taxon>
        <taxon>Thiotrichaceae</taxon>
        <taxon>Leucothrix</taxon>
    </lineage>
</organism>
<evidence type="ECO:0000256" key="1">
    <source>
        <dbReference type="ARBA" id="ARBA00005054"/>
    </source>
</evidence>
<evidence type="ECO:0000256" key="4">
    <source>
        <dbReference type="HAMAP-Rule" id="MF_01930"/>
    </source>
</evidence>
<evidence type="ECO:0000256" key="2">
    <source>
        <dbReference type="ARBA" id="ARBA00022679"/>
    </source>
</evidence>
<dbReference type="GO" id="GO:0004644">
    <property type="term" value="F:phosphoribosylglycinamide formyltransferase activity"/>
    <property type="evidence" value="ECO:0007669"/>
    <property type="project" value="UniProtKB-UniRule"/>
</dbReference>
<dbReference type="AlphaFoldDB" id="A0A7V2WUJ0"/>
<comment type="function">
    <text evidence="4">Catalyzes the transfer of a formyl group from 10-formyltetrahydrofolate to 5-phospho-ribosyl-glycinamide (GAR), producing 5-phospho-ribosyl-N-formylglycinamide (FGAR) and tetrahydrofolate.</text>
</comment>
<gene>
    <name evidence="4" type="primary">purN</name>
    <name evidence="6" type="ORF">ENJ51_03390</name>
</gene>
<feature type="binding site" evidence="4">
    <location>
        <position position="67"/>
    </location>
    <ligand>
        <name>(6R)-10-formyltetrahydrofolate</name>
        <dbReference type="ChEBI" id="CHEBI:195366"/>
    </ligand>
</feature>
<dbReference type="GO" id="GO:0005829">
    <property type="term" value="C:cytosol"/>
    <property type="evidence" value="ECO:0007669"/>
    <property type="project" value="TreeGrafter"/>
</dbReference>
<keyword evidence="2 4" id="KW-0808">Transferase</keyword>
<dbReference type="Gene3D" id="3.40.50.170">
    <property type="entry name" value="Formyl transferase, N-terminal domain"/>
    <property type="match status" value="1"/>
</dbReference>
<dbReference type="EMBL" id="DRMS01000139">
    <property type="protein sequence ID" value="HFC91834.1"/>
    <property type="molecule type" value="Genomic_DNA"/>
</dbReference>
<feature type="binding site" evidence="4">
    <location>
        <begin position="14"/>
        <end position="16"/>
    </location>
    <ligand>
        <name>N(1)-(5-phospho-beta-D-ribosyl)glycinamide</name>
        <dbReference type="ChEBI" id="CHEBI:143788"/>
    </ligand>
</feature>
<name>A0A7V2WUJ0_LEUMU</name>
<dbReference type="Pfam" id="PF00551">
    <property type="entry name" value="Formyl_trans_N"/>
    <property type="match status" value="1"/>
</dbReference>
<evidence type="ECO:0000259" key="5">
    <source>
        <dbReference type="Pfam" id="PF00551"/>
    </source>
</evidence>
<dbReference type="EC" id="2.1.2.2" evidence="4"/>
<comment type="caution">
    <text evidence="6">The sequence shown here is derived from an EMBL/GenBank/DDBJ whole genome shotgun (WGS) entry which is preliminary data.</text>
</comment>
<dbReference type="UniPathway" id="UPA00074">
    <property type="reaction ID" value="UER00126"/>
</dbReference>
<dbReference type="HAMAP" id="MF_01930">
    <property type="entry name" value="PurN"/>
    <property type="match status" value="1"/>
</dbReference>
<dbReference type="GO" id="GO:0006189">
    <property type="term" value="P:'de novo' IMP biosynthetic process"/>
    <property type="evidence" value="ECO:0007669"/>
    <property type="project" value="UniProtKB-UniRule"/>
</dbReference>
<dbReference type="Proteomes" id="UP000885750">
    <property type="component" value="Unassembled WGS sequence"/>
</dbReference>
<keyword evidence="3 4" id="KW-0658">Purine biosynthesis</keyword>
<dbReference type="InterPro" id="IPR036477">
    <property type="entry name" value="Formyl_transf_N_sf"/>
</dbReference>
<evidence type="ECO:0000256" key="3">
    <source>
        <dbReference type="ARBA" id="ARBA00022755"/>
    </source>
</evidence>
<feature type="active site" description="Proton donor" evidence="4">
    <location>
        <position position="111"/>
    </location>
</feature>
<proteinExistence type="inferred from homology"/>
<dbReference type="InterPro" id="IPR004607">
    <property type="entry name" value="GART"/>
</dbReference>
<comment type="pathway">
    <text evidence="1 4">Purine metabolism; IMP biosynthesis via de novo pathway; N(2)-formyl-N(1)-(5-phospho-D-ribosyl)glycinamide from N(1)-(5-phospho-D-ribosyl)glycinamide (10-formyl THF route): step 1/1.</text>
</comment>